<name>A0A835VWN8_9CHLO</name>
<evidence type="ECO:0000313" key="2">
    <source>
        <dbReference type="EMBL" id="KAG2427901.1"/>
    </source>
</evidence>
<protein>
    <submittedName>
        <fullName evidence="2">Uncharacterized protein</fullName>
    </submittedName>
</protein>
<feature type="compositionally biased region" description="Polar residues" evidence="1">
    <location>
        <begin position="1"/>
        <end position="10"/>
    </location>
</feature>
<reference evidence="2" key="1">
    <citation type="journal article" date="2020" name="bioRxiv">
        <title>Comparative genomics of Chlamydomonas.</title>
        <authorList>
            <person name="Craig R.J."/>
            <person name="Hasan A.R."/>
            <person name="Ness R.W."/>
            <person name="Keightley P.D."/>
        </authorList>
    </citation>
    <scope>NUCLEOTIDE SEQUENCE</scope>
    <source>
        <strain evidence="2">CCAP 11/173</strain>
    </source>
</reference>
<dbReference type="EMBL" id="JAEHOD010000098">
    <property type="protein sequence ID" value="KAG2427901.1"/>
    <property type="molecule type" value="Genomic_DNA"/>
</dbReference>
<keyword evidence="3" id="KW-1185">Reference proteome</keyword>
<dbReference type="AlphaFoldDB" id="A0A835VWN8"/>
<dbReference type="OrthoDB" id="560350at2759"/>
<evidence type="ECO:0000256" key="1">
    <source>
        <dbReference type="SAM" id="MobiDB-lite"/>
    </source>
</evidence>
<evidence type="ECO:0000313" key="3">
    <source>
        <dbReference type="Proteomes" id="UP000613740"/>
    </source>
</evidence>
<dbReference type="Proteomes" id="UP000613740">
    <property type="component" value="Unassembled WGS sequence"/>
</dbReference>
<proteinExistence type="predicted"/>
<comment type="caution">
    <text evidence="2">The sequence shown here is derived from an EMBL/GenBank/DDBJ whole genome shotgun (WGS) entry which is preliminary data.</text>
</comment>
<sequence>MSSTLTTQSAWYPDQGDKPSGYGSDCPNRREGTTSSAYSTCYKSVSNADCVNACTVGCTISSSNIGGFASKNPTGCCRCLTNSLGWCGCGSTVNYCCAY</sequence>
<feature type="region of interest" description="Disordered" evidence="1">
    <location>
        <begin position="1"/>
        <end position="35"/>
    </location>
</feature>
<accession>A0A835VWN8</accession>
<gene>
    <name evidence="2" type="ORF">HYH02_014503</name>
</gene>
<organism evidence="2 3">
    <name type="scientific">Chlamydomonas schloesseri</name>
    <dbReference type="NCBI Taxonomy" id="2026947"/>
    <lineage>
        <taxon>Eukaryota</taxon>
        <taxon>Viridiplantae</taxon>
        <taxon>Chlorophyta</taxon>
        <taxon>core chlorophytes</taxon>
        <taxon>Chlorophyceae</taxon>
        <taxon>CS clade</taxon>
        <taxon>Chlamydomonadales</taxon>
        <taxon>Chlamydomonadaceae</taxon>
        <taxon>Chlamydomonas</taxon>
    </lineage>
</organism>